<evidence type="ECO:0008006" key="3">
    <source>
        <dbReference type="Google" id="ProtNLM"/>
    </source>
</evidence>
<dbReference type="EMBL" id="JANPWB010000012">
    <property type="protein sequence ID" value="KAJ1118528.1"/>
    <property type="molecule type" value="Genomic_DNA"/>
</dbReference>
<protein>
    <recommendedName>
        <fullName evidence="3">SGNH hydrolase-type esterase domain-containing protein</fullName>
    </recommendedName>
</protein>
<evidence type="ECO:0000313" key="1">
    <source>
        <dbReference type="EMBL" id="KAJ1118528.1"/>
    </source>
</evidence>
<dbReference type="Proteomes" id="UP001066276">
    <property type="component" value="Chromosome 8"/>
</dbReference>
<dbReference type="InterPro" id="IPR052925">
    <property type="entry name" value="Phage_Integrase-like_Recomb"/>
</dbReference>
<proteinExistence type="predicted"/>
<dbReference type="PANTHER" id="PTHR34605">
    <property type="entry name" value="PHAGE_INTEGRASE DOMAIN-CONTAINING PROTEIN"/>
    <property type="match status" value="1"/>
</dbReference>
<sequence length="591" mass="64514">MAAPSAFGRQFLVLEEGMSGSRVGSDAHAAIIDDKVIVISDDNDEVQLSQDGAVEQEKGRNSVSIGQKGGRFMQLIPRVVSPMLHRVQSWGLSNQAVLQLGEQSELVDNGGAVFKGTVCGEKSSSGAMGRAYVSLDFWHPNGGEGPSGCDMSHASSGHGLQAGHRRSGRIVGEQSMPVKVRAPSVHRKEGRVKPGAVYPTSGEMFGVDEAQPSTSQGAGAGLAFMEEELLDYDDDFEELVTSRQRVVLTGDMPGEVQCGRSKAHYQDLSAGSLQRDEVGLVGSVRVHELRKNLGGLSGASVLEVMGGSKEHRSKVDASIQIEAGLAMVTISAELPQASRFVFVHEDGSHLSASQFLAVLRMSVRRLGLDPSSYGTHSFRIGAAKEARRQGCVGGPDKVCAVWIVGHSFVHWAEEQASSRHFGRQLGLDGSRIKISWVGKSGMRRGELLYVLAKRMEQGVCPDLLVLHLGENDVVALSGIGLLKVMKLDLCRIKERWSGTHMVWTSLVPRRVWRGAHSFRGIEKQRRKINREMRSFCKAQGILVLTHDNIVVSDVELFRQDGGHLSFWGNEHYLLELRLLIAELMGERLWDR</sequence>
<comment type="caution">
    <text evidence="1">The sequence shown here is derived from an EMBL/GenBank/DDBJ whole genome shotgun (WGS) entry which is preliminary data.</text>
</comment>
<dbReference type="Gene3D" id="3.40.50.1110">
    <property type="entry name" value="SGNH hydrolase"/>
    <property type="match status" value="1"/>
</dbReference>
<accession>A0AAV7NYW4</accession>
<organism evidence="1 2">
    <name type="scientific">Pleurodeles waltl</name>
    <name type="common">Iberian ribbed newt</name>
    <dbReference type="NCBI Taxonomy" id="8319"/>
    <lineage>
        <taxon>Eukaryota</taxon>
        <taxon>Metazoa</taxon>
        <taxon>Chordata</taxon>
        <taxon>Craniata</taxon>
        <taxon>Vertebrata</taxon>
        <taxon>Euteleostomi</taxon>
        <taxon>Amphibia</taxon>
        <taxon>Batrachia</taxon>
        <taxon>Caudata</taxon>
        <taxon>Salamandroidea</taxon>
        <taxon>Salamandridae</taxon>
        <taxon>Pleurodelinae</taxon>
        <taxon>Pleurodeles</taxon>
    </lineage>
</organism>
<gene>
    <name evidence="1" type="ORF">NDU88_006719</name>
</gene>
<dbReference type="InterPro" id="IPR036514">
    <property type="entry name" value="SGNH_hydro_sf"/>
</dbReference>
<keyword evidence="2" id="KW-1185">Reference proteome</keyword>
<evidence type="ECO:0000313" key="2">
    <source>
        <dbReference type="Proteomes" id="UP001066276"/>
    </source>
</evidence>
<dbReference type="SUPFAM" id="SSF52266">
    <property type="entry name" value="SGNH hydrolase"/>
    <property type="match status" value="1"/>
</dbReference>
<dbReference type="PANTHER" id="PTHR34605:SF3">
    <property type="entry name" value="P CELL-TYPE AGGLUTINATION PROTEIN MAP4-LIKE-RELATED"/>
    <property type="match status" value="1"/>
</dbReference>
<dbReference type="SUPFAM" id="SSF56349">
    <property type="entry name" value="DNA breaking-rejoining enzymes"/>
    <property type="match status" value="1"/>
</dbReference>
<name>A0AAV7NYW4_PLEWA</name>
<dbReference type="GO" id="GO:0003677">
    <property type="term" value="F:DNA binding"/>
    <property type="evidence" value="ECO:0007669"/>
    <property type="project" value="InterPro"/>
</dbReference>
<reference evidence="1" key="1">
    <citation type="journal article" date="2022" name="bioRxiv">
        <title>Sequencing and chromosome-scale assembly of the giantPleurodeles waltlgenome.</title>
        <authorList>
            <person name="Brown T."/>
            <person name="Elewa A."/>
            <person name="Iarovenko S."/>
            <person name="Subramanian E."/>
            <person name="Araus A.J."/>
            <person name="Petzold A."/>
            <person name="Susuki M."/>
            <person name="Suzuki K.-i.T."/>
            <person name="Hayashi T."/>
            <person name="Toyoda A."/>
            <person name="Oliveira C."/>
            <person name="Osipova E."/>
            <person name="Leigh N.D."/>
            <person name="Simon A."/>
            <person name="Yun M.H."/>
        </authorList>
    </citation>
    <scope>NUCLEOTIDE SEQUENCE</scope>
    <source>
        <strain evidence="1">20211129_DDA</strain>
        <tissue evidence="1">Liver</tissue>
    </source>
</reference>
<dbReference type="AlphaFoldDB" id="A0AAV7NYW4"/>
<dbReference type="InterPro" id="IPR011010">
    <property type="entry name" value="DNA_brk_join_enz"/>
</dbReference>